<dbReference type="Proteomes" id="UP001595740">
    <property type="component" value="Unassembled WGS sequence"/>
</dbReference>
<dbReference type="EMBL" id="JBHRXK010000001">
    <property type="protein sequence ID" value="MFC3550037.1"/>
    <property type="molecule type" value="Genomic_DNA"/>
</dbReference>
<feature type="domain" description="Late embryogenesis abundant protein LEA-2 subgroup" evidence="2">
    <location>
        <begin position="52"/>
        <end position="134"/>
    </location>
</feature>
<accession>A0ABV7RMR1</accession>
<evidence type="ECO:0000313" key="4">
    <source>
        <dbReference type="Proteomes" id="UP001595740"/>
    </source>
</evidence>
<gene>
    <name evidence="3" type="ORF">ACFOLC_03315</name>
</gene>
<evidence type="ECO:0000256" key="1">
    <source>
        <dbReference type="SAM" id="SignalP"/>
    </source>
</evidence>
<reference evidence="4" key="1">
    <citation type="journal article" date="2019" name="Int. J. Syst. Evol. Microbiol.">
        <title>The Global Catalogue of Microorganisms (GCM) 10K type strain sequencing project: providing services to taxonomists for standard genome sequencing and annotation.</title>
        <authorList>
            <consortium name="The Broad Institute Genomics Platform"/>
            <consortium name="The Broad Institute Genome Sequencing Center for Infectious Disease"/>
            <person name="Wu L."/>
            <person name="Ma J."/>
        </authorList>
    </citation>
    <scope>NUCLEOTIDE SEQUENCE [LARGE SCALE GENOMIC DNA]</scope>
    <source>
        <strain evidence="4">KCTC 42875</strain>
    </source>
</reference>
<proteinExistence type="predicted"/>
<keyword evidence="1" id="KW-0732">Signal</keyword>
<protein>
    <submittedName>
        <fullName evidence="3">LEA type 2 family protein</fullName>
    </submittedName>
</protein>
<evidence type="ECO:0000313" key="3">
    <source>
        <dbReference type="EMBL" id="MFC3550037.1"/>
    </source>
</evidence>
<name>A0ABV7RMR1_9GAMM</name>
<sequence>MKAKRWMRWTGLALCVLLLAACSTGPVRRVSEPSARIQQLTVRADGSWSAELRIENFSSIPMRFDSLDLALRLGDDAAGQLQAKPALSIGPESADIITVVVKPQAAAKLAVAEALAAGRGVSYTLEGHIDATPDQGKLRSFDIKRSSALSPAPGLPGVLR</sequence>
<dbReference type="Gene3D" id="2.60.40.1820">
    <property type="match status" value="1"/>
</dbReference>
<keyword evidence="4" id="KW-1185">Reference proteome</keyword>
<dbReference type="RefSeq" id="WP_386757484.1">
    <property type="nucleotide sequence ID" value="NZ_JBHRXK010000001.1"/>
</dbReference>
<dbReference type="SUPFAM" id="SSF117070">
    <property type="entry name" value="LEA14-like"/>
    <property type="match status" value="1"/>
</dbReference>
<comment type="caution">
    <text evidence="3">The sequence shown here is derived from an EMBL/GenBank/DDBJ whole genome shotgun (WGS) entry which is preliminary data.</text>
</comment>
<dbReference type="Pfam" id="PF03168">
    <property type="entry name" value="LEA_2"/>
    <property type="match status" value="1"/>
</dbReference>
<evidence type="ECO:0000259" key="2">
    <source>
        <dbReference type="Pfam" id="PF03168"/>
    </source>
</evidence>
<dbReference type="PROSITE" id="PS51257">
    <property type="entry name" value="PROKAR_LIPOPROTEIN"/>
    <property type="match status" value="1"/>
</dbReference>
<feature type="signal peptide" evidence="1">
    <location>
        <begin position="1"/>
        <end position="29"/>
    </location>
</feature>
<dbReference type="InterPro" id="IPR004864">
    <property type="entry name" value="LEA_2"/>
</dbReference>
<feature type="chain" id="PRO_5046712778" evidence="1">
    <location>
        <begin position="30"/>
        <end position="160"/>
    </location>
</feature>
<organism evidence="3 4">
    <name type="scientific">Lysobacter cavernae</name>
    <dbReference type="NCBI Taxonomy" id="1685901"/>
    <lineage>
        <taxon>Bacteria</taxon>
        <taxon>Pseudomonadati</taxon>
        <taxon>Pseudomonadota</taxon>
        <taxon>Gammaproteobacteria</taxon>
        <taxon>Lysobacterales</taxon>
        <taxon>Lysobacteraceae</taxon>
        <taxon>Lysobacter</taxon>
    </lineage>
</organism>